<accession>A0A7Z0EMQ9</accession>
<protein>
    <submittedName>
        <fullName evidence="1">Uncharacterized protein</fullName>
    </submittedName>
</protein>
<dbReference type="Proteomes" id="UP000572051">
    <property type="component" value="Unassembled WGS sequence"/>
</dbReference>
<dbReference type="RefSeq" id="WP_179823809.1">
    <property type="nucleotide sequence ID" value="NZ_JACCFS010000001.1"/>
</dbReference>
<keyword evidence="2" id="KW-1185">Reference proteome</keyword>
<sequence length="170" mass="18705">MPPIPSPEDVLRSVVRGRTTRFEVPEGTASIVAGRLRRQLAEQDVLVFAGSSSQCTALRLMGTDEAERIRPELDALVADFRVLARTLSRHYDQGTLHEDVWCVEPHGVHLGFVNRDTGVIVEAHAGDPDDLDPYFLLLFAETTGAYPGVLDACVHGFHDMCHLFEVAGLL</sequence>
<comment type="caution">
    <text evidence="1">The sequence shown here is derived from an EMBL/GenBank/DDBJ whole genome shotgun (WGS) entry which is preliminary data.</text>
</comment>
<organism evidence="1 2">
    <name type="scientific">Nocardiopsis aegyptia</name>
    <dbReference type="NCBI Taxonomy" id="220378"/>
    <lineage>
        <taxon>Bacteria</taxon>
        <taxon>Bacillati</taxon>
        <taxon>Actinomycetota</taxon>
        <taxon>Actinomycetes</taxon>
        <taxon>Streptosporangiales</taxon>
        <taxon>Nocardiopsidaceae</taxon>
        <taxon>Nocardiopsis</taxon>
    </lineage>
</organism>
<name>A0A7Z0EMQ9_9ACTN</name>
<gene>
    <name evidence="1" type="ORF">HNR10_002797</name>
</gene>
<evidence type="ECO:0000313" key="2">
    <source>
        <dbReference type="Proteomes" id="UP000572051"/>
    </source>
</evidence>
<proteinExistence type="predicted"/>
<evidence type="ECO:0000313" key="1">
    <source>
        <dbReference type="EMBL" id="NYJ34916.1"/>
    </source>
</evidence>
<dbReference type="EMBL" id="JACCFS010000001">
    <property type="protein sequence ID" value="NYJ34916.1"/>
    <property type="molecule type" value="Genomic_DNA"/>
</dbReference>
<dbReference type="AlphaFoldDB" id="A0A7Z0EMQ9"/>
<reference evidence="1 2" key="1">
    <citation type="submission" date="2020-07" db="EMBL/GenBank/DDBJ databases">
        <title>Sequencing the genomes of 1000 actinobacteria strains.</title>
        <authorList>
            <person name="Klenk H.-P."/>
        </authorList>
    </citation>
    <scope>NUCLEOTIDE SEQUENCE [LARGE SCALE GENOMIC DNA]</scope>
    <source>
        <strain evidence="1 2">DSM 44442</strain>
    </source>
</reference>